<evidence type="ECO:0000313" key="3">
    <source>
        <dbReference type="EMBL" id="NDY42130.1"/>
    </source>
</evidence>
<dbReference type="Proteomes" id="UP000469346">
    <property type="component" value="Unassembled WGS sequence"/>
</dbReference>
<gene>
    <name evidence="3" type="ORF">G3N55_04630</name>
</gene>
<dbReference type="SUPFAM" id="SSF103039">
    <property type="entry name" value="CheC-like"/>
    <property type="match status" value="1"/>
</dbReference>
<dbReference type="PANTHER" id="PTHR39452:SF1">
    <property type="entry name" value="CHEY-P PHOSPHATASE CHEX"/>
    <property type="match status" value="1"/>
</dbReference>
<dbReference type="Gene3D" id="3.40.1550.10">
    <property type="entry name" value="CheC-like"/>
    <property type="match status" value="1"/>
</dbReference>
<dbReference type="CDD" id="cd17906">
    <property type="entry name" value="CheX"/>
    <property type="match status" value="1"/>
</dbReference>
<accession>A0A6N9TNX1</accession>
<dbReference type="Pfam" id="PF13690">
    <property type="entry name" value="CheX"/>
    <property type="match status" value="1"/>
</dbReference>
<dbReference type="InterPro" id="IPR028051">
    <property type="entry name" value="CheX-like_dom"/>
</dbReference>
<reference evidence="3 4" key="1">
    <citation type="submission" date="2020-02" db="EMBL/GenBank/DDBJ databases">
        <title>Comparative genomics of sulfur disproportionating microorganisms.</title>
        <authorList>
            <person name="Ward L.M."/>
            <person name="Bertran E."/>
            <person name="Johnston D.T."/>
        </authorList>
    </citation>
    <scope>NUCLEOTIDE SEQUENCE [LARGE SCALE GENOMIC DNA]</scope>
    <source>
        <strain evidence="3 4">DSM 100025</strain>
    </source>
</reference>
<evidence type="ECO:0000256" key="1">
    <source>
        <dbReference type="ARBA" id="ARBA00022500"/>
    </source>
</evidence>
<proteinExistence type="predicted"/>
<dbReference type="InterPro" id="IPR038756">
    <property type="entry name" value="CheX-like"/>
</dbReference>
<dbReference type="GO" id="GO:0006935">
    <property type="term" value="P:chemotaxis"/>
    <property type="evidence" value="ECO:0007669"/>
    <property type="project" value="UniProtKB-KW"/>
</dbReference>
<feature type="domain" description="Chemotaxis phosphatase CheX-like" evidence="2">
    <location>
        <begin position="23"/>
        <end position="120"/>
    </location>
</feature>
<evidence type="ECO:0000313" key="4">
    <source>
        <dbReference type="Proteomes" id="UP000469346"/>
    </source>
</evidence>
<dbReference type="EMBL" id="JAAGRR010000036">
    <property type="protein sequence ID" value="NDY42130.1"/>
    <property type="molecule type" value="Genomic_DNA"/>
</dbReference>
<dbReference type="PANTHER" id="PTHR39452">
    <property type="entry name" value="CHEY-P PHOSPHATASE CHEX"/>
    <property type="match status" value="1"/>
</dbReference>
<keyword evidence="1" id="KW-0145">Chemotaxis</keyword>
<evidence type="ECO:0000259" key="2">
    <source>
        <dbReference type="Pfam" id="PF13690"/>
    </source>
</evidence>
<organism evidence="3 4">
    <name type="scientific">Dissulfurirhabdus thermomarina</name>
    <dbReference type="NCBI Taxonomy" id="1765737"/>
    <lineage>
        <taxon>Bacteria</taxon>
        <taxon>Deltaproteobacteria</taxon>
        <taxon>Dissulfurirhabdaceae</taxon>
        <taxon>Dissulfurirhabdus</taxon>
    </lineage>
</organism>
<sequence length="148" mass="15469">MAGVEPKVGRPYLKKDTVAFGDVSGIIGVTGAEKGSMSLSFSEPAILTIVSNLVGVPVTEINEEVKDAVGELTNMICGDARRRLQDLGVTLQAGTPTVVSGKGHSISHFHDGPFIGVTFEIDSGSFVVEVAFGEHRSLEQAAARSARA</sequence>
<protein>
    <submittedName>
        <fullName evidence="3">Chemotaxis protein CheX</fullName>
    </submittedName>
</protein>
<dbReference type="InterPro" id="IPR028976">
    <property type="entry name" value="CheC-like_sf"/>
</dbReference>
<dbReference type="AlphaFoldDB" id="A0A6N9TNX1"/>
<keyword evidence="4" id="KW-1185">Reference proteome</keyword>
<name>A0A6N9TNX1_DISTH</name>
<comment type="caution">
    <text evidence="3">The sequence shown here is derived from an EMBL/GenBank/DDBJ whole genome shotgun (WGS) entry which is preliminary data.</text>
</comment>